<evidence type="ECO:0000256" key="1">
    <source>
        <dbReference type="SAM" id="MobiDB-lite"/>
    </source>
</evidence>
<feature type="region of interest" description="Disordered" evidence="1">
    <location>
        <begin position="27"/>
        <end position="75"/>
    </location>
</feature>
<dbReference type="Pfam" id="PF20515">
    <property type="entry name" value="2OG-FeII_Oxy_6"/>
    <property type="match status" value="1"/>
</dbReference>
<keyword evidence="4" id="KW-1185">Reference proteome</keyword>
<feature type="domain" description="Tet-like 2OG-Fe(II) oxygenase" evidence="2">
    <location>
        <begin position="182"/>
        <end position="338"/>
    </location>
</feature>
<dbReference type="Proteomes" id="UP000027456">
    <property type="component" value="Unassembled WGS sequence"/>
</dbReference>
<name>A0A074RLF8_9AGAM</name>
<gene>
    <name evidence="3" type="ORF">V565_148190</name>
</gene>
<dbReference type="EMBL" id="AZST01000684">
    <property type="protein sequence ID" value="KEP47659.1"/>
    <property type="molecule type" value="Genomic_DNA"/>
</dbReference>
<dbReference type="HOGENOM" id="CLU_737992_0_0_1"/>
<evidence type="ECO:0000259" key="2">
    <source>
        <dbReference type="Pfam" id="PF20515"/>
    </source>
</evidence>
<evidence type="ECO:0000313" key="3">
    <source>
        <dbReference type="EMBL" id="KEP47659.1"/>
    </source>
</evidence>
<organism evidence="3 4">
    <name type="scientific">Rhizoctonia solani 123E</name>
    <dbReference type="NCBI Taxonomy" id="1423351"/>
    <lineage>
        <taxon>Eukaryota</taxon>
        <taxon>Fungi</taxon>
        <taxon>Dikarya</taxon>
        <taxon>Basidiomycota</taxon>
        <taxon>Agaricomycotina</taxon>
        <taxon>Agaricomycetes</taxon>
        <taxon>Cantharellales</taxon>
        <taxon>Ceratobasidiaceae</taxon>
        <taxon>Rhizoctonia</taxon>
    </lineage>
</organism>
<feature type="compositionally biased region" description="Basic and acidic residues" evidence="1">
    <location>
        <begin position="51"/>
        <end position="60"/>
    </location>
</feature>
<reference evidence="3 4" key="1">
    <citation type="submission" date="2013-12" db="EMBL/GenBank/DDBJ databases">
        <authorList>
            <person name="Cubeta M."/>
            <person name="Pakala S."/>
            <person name="Fedorova N."/>
            <person name="Thomas E."/>
            <person name="Dean R."/>
            <person name="Jabaji S."/>
            <person name="Neate S."/>
            <person name="Toda T."/>
            <person name="Tavantzis S."/>
            <person name="Vilgalys R."/>
            <person name="Bharathan N."/>
            <person name="Pakala S."/>
            <person name="Losada L.S."/>
            <person name="Zafar N."/>
            <person name="Nierman W."/>
        </authorList>
    </citation>
    <scope>NUCLEOTIDE SEQUENCE [LARGE SCALE GENOMIC DNA]</scope>
    <source>
        <strain evidence="3 4">123E</strain>
    </source>
</reference>
<protein>
    <recommendedName>
        <fullName evidence="2">Tet-like 2OG-Fe(II) oxygenase domain-containing protein</fullName>
    </recommendedName>
</protein>
<dbReference type="AlphaFoldDB" id="A0A074RLF8"/>
<dbReference type="InterPro" id="IPR046798">
    <property type="entry name" value="2OG-FeII_Oxy_6"/>
</dbReference>
<comment type="caution">
    <text evidence="3">The sequence shown here is derived from an EMBL/GenBank/DDBJ whole genome shotgun (WGS) entry which is preliminary data.</text>
</comment>
<proteinExistence type="predicted"/>
<evidence type="ECO:0000313" key="4">
    <source>
        <dbReference type="Proteomes" id="UP000027456"/>
    </source>
</evidence>
<dbReference type="OrthoDB" id="3132747at2759"/>
<sequence length="375" mass="43068">MNNPLKPDIVLSTGVPESERELKLVEQDVLQSKPGKRHQRIVLPENDSEPETEKRESRAERQKKRNRVRNAERRSKAREIQRARDLILFACADVMDDTVRNWSNEEVLERAEEVEGKILEGTDGEIWLVDLDRREQSRTPDKMMYDGKEPDLSKEKLESERWTILNRGVIYGYRTVDEQKVLVLSLYKKSQNGQGTPEEYAEFLDETERASAICAKRYKELAPREYLHSLGFMEESCVPRFGTVEPETKAERSMGGNLTVTWGDSCNKYRKADNAQHRAAGSWLVITDEGDLVTDPDLIRNAVEEGYFALPTFKFAVDFSQCPGVVDLMWSSEDDFHAISQSVTKSGFRRIGSFMQIPKRVVDATLRMKDIPIDL</sequence>
<accession>A0A074RLF8</accession>